<keyword evidence="3" id="KW-0255">Endonuclease</keyword>
<proteinExistence type="predicted"/>
<keyword evidence="9" id="KW-0233">DNA recombination</keyword>
<reference evidence="14" key="1">
    <citation type="journal article" date="2022" name="Int. J. Mol. Sci.">
        <title>Draft Genome of Tanacetum Coccineum: Genomic Comparison of Closely Related Tanacetum-Family Plants.</title>
        <authorList>
            <person name="Yamashiro T."/>
            <person name="Shiraishi A."/>
            <person name="Nakayama K."/>
            <person name="Satake H."/>
        </authorList>
    </citation>
    <scope>NUCLEOTIDE SEQUENCE</scope>
</reference>
<evidence type="ECO:0000256" key="10">
    <source>
        <dbReference type="ARBA" id="ARBA00023268"/>
    </source>
</evidence>
<evidence type="ECO:0000256" key="7">
    <source>
        <dbReference type="ARBA" id="ARBA00022918"/>
    </source>
</evidence>
<dbReference type="SUPFAM" id="SSF53098">
    <property type="entry name" value="Ribonuclease H-like"/>
    <property type="match status" value="1"/>
</dbReference>
<evidence type="ECO:0000259" key="13">
    <source>
        <dbReference type="Pfam" id="PF25597"/>
    </source>
</evidence>
<name>A0ABQ4ZH81_9ASTR</name>
<evidence type="ECO:0000256" key="6">
    <source>
        <dbReference type="ARBA" id="ARBA00022908"/>
    </source>
</evidence>
<dbReference type="InterPro" id="IPR036397">
    <property type="entry name" value="RNaseH_sf"/>
</dbReference>
<comment type="caution">
    <text evidence="14">The sequence shown here is derived from an EMBL/GenBank/DDBJ whole genome shotgun (WGS) entry which is preliminary data.</text>
</comment>
<keyword evidence="10" id="KW-0511">Multifunctional enzyme</keyword>
<evidence type="ECO:0000256" key="8">
    <source>
        <dbReference type="ARBA" id="ARBA00022932"/>
    </source>
</evidence>
<evidence type="ECO:0000256" key="3">
    <source>
        <dbReference type="ARBA" id="ARBA00022759"/>
    </source>
</evidence>
<dbReference type="Gene3D" id="3.30.420.10">
    <property type="entry name" value="Ribonuclease H-like superfamily/Ribonuclease H"/>
    <property type="match status" value="1"/>
</dbReference>
<dbReference type="PANTHER" id="PTHR42648">
    <property type="entry name" value="TRANSPOSASE, PUTATIVE-RELATED"/>
    <property type="match status" value="1"/>
</dbReference>
<keyword evidence="1" id="KW-0540">Nuclease</keyword>
<evidence type="ECO:0000313" key="15">
    <source>
        <dbReference type="Proteomes" id="UP001151760"/>
    </source>
</evidence>
<dbReference type="InterPro" id="IPR039537">
    <property type="entry name" value="Retrotran_Ty1/copia-like"/>
</dbReference>
<dbReference type="Proteomes" id="UP001151760">
    <property type="component" value="Unassembled WGS sequence"/>
</dbReference>
<dbReference type="InterPro" id="IPR013103">
    <property type="entry name" value="RVT_2"/>
</dbReference>
<keyword evidence="2" id="KW-0479">Metal-binding</keyword>
<protein>
    <submittedName>
        <fullName evidence="14">Retrovirus-related pol polyprotein from transposon TNT 1-94</fullName>
    </submittedName>
</protein>
<evidence type="ECO:0000256" key="2">
    <source>
        <dbReference type="ARBA" id="ARBA00022723"/>
    </source>
</evidence>
<evidence type="ECO:0000313" key="14">
    <source>
        <dbReference type="EMBL" id="GJS88886.1"/>
    </source>
</evidence>
<dbReference type="InterPro" id="IPR057670">
    <property type="entry name" value="SH3_retrovirus"/>
</dbReference>
<feature type="coiled-coil region" evidence="11">
    <location>
        <begin position="184"/>
        <end position="228"/>
    </location>
</feature>
<accession>A0ABQ4ZH81</accession>
<keyword evidence="6" id="KW-0229">DNA integration</keyword>
<sequence length="779" mass="89367">MKTKRKLVPKSTGNDAAQHTGTVNVWLQSLADDVGGSKRRCIRQPNLVSRGDLALHIEQTSAAMRTEHPEQPKSVNDTYLEEQGDTNITIDSLDMCYDKEQDDQDDTDELAQERNLLASLIKKLKCEIDDSKNCNKFLESSNKALVDKLKAPDVKDLKKFQSELDKYHDVNYASKDKLEFVMLLSELLEKCERLEKELSKSRTMSKSFEALQKHLINLELDLQQCKEKIKNDKSFKENQSNVFLKECEQYFEIQDLKAQLHVQKELQKESLKKHIEKMKGKSVETKFEKSILVEIILFIVDSGCSKHMTENLKLLTNFVEKFLGMVENLDMIVLQPFLFAKEGIRQETFVDRTPEQNGVVERQNRTLVEVARTMLSAAKVPLFFWAEAIATSCLHMNHSTSDGENLDKMKEKGDACIFVRYSTQLRAYRVFNKRTRVIVETIHVNFDELPQMVSDHVWSDPVPKFVLKSSVVHAADAHNKREQNNTTQSSTITDVADVPLLNIQTTHQSTNQAPTQEPTVTSTENIIQAKTNNENAQVDDDEFVNVFSTPVQDRGETSSRHVDSSNMHTFYQHHPSANELVDRPLYKNVINLKWLWKNKHDEENTVIRKKSRLVAKGYAQKEGIYFKESFAPIAWLEAVQLFIAFAAHKSFTMDSYTHSSMTKSPISRRHYKGLKQAPERSYQHLDADLSGTSIDQTKYRSMVGALMYLTASRPDIVHAKQAEKHLTAVKRIFWYLKYSINTVSVSDRTPVSRLTAFSDSDHAEYLDSHKMSTLVAYEF</sequence>
<keyword evidence="5" id="KW-0460">Magnesium</keyword>
<feature type="domain" description="Retroviral polymerase SH3-like" evidence="13">
    <location>
        <begin position="404"/>
        <end position="449"/>
    </location>
</feature>
<dbReference type="PANTHER" id="PTHR42648:SF11">
    <property type="entry name" value="TRANSPOSON TY4-P GAG-POL POLYPROTEIN"/>
    <property type="match status" value="1"/>
</dbReference>
<evidence type="ECO:0000256" key="4">
    <source>
        <dbReference type="ARBA" id="ARBA00022801"/>
    </source>
</evidence>
<feature type="domain" description="Reverse transcriptase Ty1/copia-type" evidence="12">
    <location>
        <begin position="579"/>
        <end position="652"/>
    </location>
</feature>
<evidence type="ECO:0000256" key="9">
    <source>
        <dbReference type="ARBA" id="ARBA00023172"/>
    </source>
</evidence>
<organism evidence="14 15">
    <name type="scientific">Tanacetum coccineum</name>
    <dbReference type="NCBI Taxonomy" id="301880"/>
    <lineage>
        <taxon>Eukaryota</taxon>
        <taxon>Viridiplantae</taxon>
        <taxon>Streptophyta</taxon>
        <taxon>Embryophyta</taxon>
        <taxon>Tracheophyta</taxon>
        <taxon>Spermatophyta</taxon>
        <taxon>Magnoliopsida</taxon>
        <taxon>eudicotyledons</taxon>
        <taxon>Gunneridae</taxon>
        <taxon>Pentapetalae</taxon>
        <taxon>asterids</taxon>
        <taxon>campanulids</taxon>
        <taxon>Asterales</taxon>
        <taxon>Asteraceae</taxon>
        <taxon>Asteroideae</taxon>
        <taxon>Anthemideae</taxon>
        <taxon>Anthemidinae</taxon>
        <taxon>Tanacetum</taxon>
    </lineage>
</organism>
<keyword evidence="7" id="KW-0695">RNA-directed DNA polymerase</keyword>
<keyword evidence="11" id="KW-0175">Coiled coil</keyword>
<evidence type="ECO:0000256" key="11">
    <source>
        <dbReference type="SAM" id="Coils"/>
    </source>
</evidence>
<dbReference type="EMBL" id="BQNB010011308">
    <property type="protein sequence ID" value="GJS88886.1"/>
    <property type="molecule type" value="Genomic_DNA"/>
</dbReference>
<dbReference type="InterPro" id="IPR012337">
    <property type="entry name" value="RNaseH-like_sf"/>
</dbReference>
<reference evidence="14" key="2">
    <citation type="submission" date="2022-01" db="EMBL/GenBank/DDBJ databases">
        <authorList>
            <person name="Yamashiro T."/>
            <person name="Shiraishi A."/>
            <person name="Satake H."/>
            <person name="Nakayama K."/>
        </authorList>
    </citation>
    <scope>NUCLEOTIDE SEQUENCE</scope>
</reference>
<keyword evidence="8" id="KW-0548">Nucleotidyltransferase</keyword>
<dbReference type="Pfam" id="PF07727">
    <property type="entry name" value="RVT_2"/>
    <property type="match status" value="1"/>
</dbReference>
<keyword evidence="15" id="KW-1185">Reference proteome</keyword>
<dbReference type="Pfam" id="PF25597">
    <property type="entry name" value="SH3_retrovirus"/>
    <property type="match status" value="1"/>
</dbReference>
<gene>
    <name evidence="14" type="ORF">Tco_0771522</name>
</gene>
<keyword evidence="8" id="KW-0239">DNA-directed DNA polymerase</keyword>
<keyword evidence="8" id="KW-0808">Transferase</keyword>
<evidence type="ECO:0000259" key="12">
    <source>
        <dbReference type="Pfam" id="PF07727"/>
    </source>
</evidence>
<keyword evidence="4" id="KW-0378">Hydrolase</keyword>
<evidence type="ECO:0000256" key="5">
    <source>
        <dbReference type="ARBA" id="ARBA00022842"/>
    </source>
</evidence>
<evidence type="ECO:0000256" key="1">
    <source>
        <dbReference type="ARBA" id="ARBA00022722"/>
    </source>
</evidence>